<proteinExistence type="predicted"/>
<protein>
    <submittedName>
        <fullName evidence="1">Uncharacterized protein</fullName>
    </submittedName>
</protein>
<dbReference type="EMBL" id="QTSX02002272">
    <property type="protein sequence ID" value="KAJ9076524.1"/>
    <property type="molecule type" value="Genomic_DNA"/>
</dbReference>
<accession>A0ACC2TP64</accession>
<evidence type="ECO:0000313" key="1">
    <source>
        <dbReference type="EMBL" id="KAJ9076524.1"/>
    </source>
</evidence>
<comment type="caution">
    <text evidence="1">The sequence shown here is derived from an EMBL/GenBank/DDBJ whole genome shotgun (WGS) entry which is preliminary data.</text>
</comment>
<sequence length="187" mass="21550">MDNNNLSMLEFCSNGCGFYGNPMFNNMCSKCYKETELTSRLEEQAALALVSEVKVDEKRQTPVLIEAKLPTIEPKLEHIPKIEEHALRFRQELEAHNESKPEEAVPEAPIKKQLNPGRCFDCRGKVPLAKQTINKCRCTFIFCDTHRYPESHNCEVNLVKHDKDILLKNNPKLHDRPRLGRSFARVD</sequence>
<reference evidence="1" key="1">
    <citation type="submission" date="2022-04" db="EMBL/GenBank/DDBJ databases">
        <title>Genome of the entomopathogenic fungus Entomophthora muscae.</title>
        <authorList>
            <person name="Elya C."/>
            <person name="Lovett B.R."/>
            <person name="Lee E."/>
            <person name="Macias A.M."/>
            <person name="Hajek A.E."/>
            <person name="De Bivort B.L."/>
            <person name="Kasson M.T."/>
            <person name="De Fine Licht H.H."/>
            <person name="Stajich J.E."/>
        </authorList>
    </citation>
    <scope>NUCLEOTIDE SEQUENCE</scope>
    <source>
        <strain evidence="1">Berkeley</strain>
    </source>
</reference>
<evidence type="ECO:0000313" key="2">
    <source>
        <dbReference type="Proteomes" id="UP001165960"/>
    </source>
</evidence>
<keyword evidence="2" id="KW-1185">Reference proteome</keyword>
<organism evidence="1 2">
    <name type="scientific">Entomophthora muscae</name>
    <dbReference type="NCBI Taxonomy" id="34485"/>
    <lineage>
        <taxon>Eukaryota</taxon>
        <taxon>Fungi</taxon>
        <taxon>Fungi incertae sedis</taxon>
        <taxon>Zoopagomycota</taxon>
        <taxon>Entomophthoromycotina</taxon>
        <taxon>Entomophthoromycetes</taxon>
        <taxon>Entomophthorales</taxon>
        <taxon>Entomophthoraceae</taxon>
        <taxon>Entomophthora</taxon>
    </lineage>
</organism>
<gene>
    <name evidence="1" type="ORF">DSO57_1025408</name>
</gene>
<name>A0ACC2TP64_9FUNG</name>
<dbReference type="Proteomes" id="UP001165960">
    <property type="component" value="Unassembled WGS sequence"/>
</dbReference>